<dbReference type="PANTHER" id="PTHR47978">
    <property type="match status" value="1"/>
</dbReference>
<sequence length="195" mass="21603">MSTRVAKTVLVGDTGVGKSCIAKRAFTQNFDPTVAPGSTIGAEFYEGVINLDSNGNSIKFEIWDTAGQEAYRSLTPVFFKQSVIAIFVFDITNPKTLETLDYYVKALRDYEPNCFIAVVGNKIDLADDRKVSREEGQEYANKVGTEFYMETSAMTGEGINNLFEALANQKLNFSDVANKGVRLTDQNDKNEKKCC</sequence>
<dbReference type="SMART" id="SM00173">
    <property type="entry name" value="RAS"/>
    <property type="match status" value="1"/>
</dbReference>
<dbReference type="PROSITE" id="PS51420">
    <property type="entry name" value="RHO"/>
    <property type="match status" value="1"/>
</dbReference>
<dbReference type="EMBL" id="JAPFFF010000011">
    <property type="protein sequence ID" value="KAK8878175.1"/>
    <property type="molecule type" value="Genomic_DNA"/>
</dbReference>
<dbReference type="InterPro" id="IPR005225">
    <property type="entry name" value="Small_GTP-bd"/>
</dbReference>
<comment type="caution">
    <text evidence="2">The sequence shown here is derived from an EMBL/GenBank/DDBJ whole genome shotgun (WGS) entry which is preliminary data.</text>
</comment>
<keyword evidence="3" id="KW-1185">Reference proteome</keyword>
<dbReference type="SUPFAM" id="SSF52540">
    <property type="entry name" value="P-loop containing nucleoside triphosphate hydrolases"/>
    <property type="match status" value="1"/>
</dbReference>
<dbReference type="Proteomes" id="UP001470230">
    <property type="component" value="Unassembled WGS sequence"/>
</dbReference>
<organism evidence="2 3">
    <name type="scientific">Tritrichomonas musculus</name>
    <dbReference type="NCBI Taxonomy" id="1915356"/>
    <lineage>
        <taxon>Eukaryota</taxon>
        <taxon>Metamonada</taxon>
        <taxon>Parabasalia</taxon>
        <taxon>Tritrichomonadida</taxon>
        <taxon>Tritrichomonadidae</taxon>
        <taxon>Tritrichomonas</taxon>
    </lineage>
</organism>
<dbReference type="PROSITE" id="PS51419">
    <property type="entry name" value="RAB"/>
    <property type="match status" value="1"/>
</dbReference>
<dbReference type="SMART" id="SM00175">
    <property type="entry name" value="RAB"/>
    <property type="match status" value="1"/>
</dbReference>
<keyword evidence="1" id="KW-0547">Nucleotide-binding</keyword>
<evidence type="ECO:0000313" key="2">
    <source>
        <dbReference type="EMBL" id="KAK8878175.1"/>
    </source>
</evidence>
<protein>
    <submittedName>
        <fullName evidence="2">Ras- protein Rab-31</fullName>
    </submittedName>
</protein>
<dbReference type="NCBIfam" id="TIGR00231">
    <property type="entry name" value="small_GTP"/>
    <property type="match status" value="1"/>
</dbReference>
<evidence type="ECO:0000256" key="1">
    <source>
        <dbReference type="ARBA" id="ARBA00022741"/>
    </source>
</evidence>
<proteinExistence type="predicted"/>
<dbReference type="InterPro" id="IPR001806">
    <property type="entry name" value="Small_GTPase"/>
</dbReference>
<dbReference type="Pfam" id="PF00071">
    <property type="entry name" value="Ras"/>
    <property type="match status" value="1"/>
</dbReference>
<dbReference type="SMART" id="SM00176">
    <property type="entry name" value="RAN"/>
    <property type="match status" value="1"/>
</dbReference>
<evidence type="ECO:0000313" key="3">
    <source>
        <dbReference type="Proteomes" id="UP001470230"/>
    </source>
</evidence>
<reference evidence="2 3" key="1">
    <citation type="submission" date="2024-04" db="EMBL/GenBank/DDBJ databases">
        <title>Tritrichomonas musculus Genome.</title>
        <authorList>
            <person name="Alves-Ferreira E."/>
            <person name="Grigg M."/>
            <person name="Lorenzi H."/>
            <person name="Galac M."/>
        </authorList>
    </citation>
    <scope>NUCLEOTIDE SEQUENCE [LARGE SCALE GENOMIC DNA]</scope>
    <source>
        <strain evidence="2 3">EAF2021</strain>
    </source>
</reference>
<accession>A0ABR2JKA3</accession>
<dbReference type="PRINTS" id="PR00449">
    <property type="entry name" value="RASTRNSFRMNG"/>
</dbReference>
<dbReference type="InterPro" id="IPR027417">
    <property type="entry name" value="P-loop_NTPase"/>
</dbReference>
<dbReference type="Gene3D" id="3.40.50.300">
    <property type="entry name" value="P-loop containing nucleotide triphosphate hydrolases"/>
    <property type="match status" value="1"/>
</dbReference>
<gene>
    <name evidence="2" type="ORF">M9Y10_004940</name>
</gene>
<dbReference type="PROSITE" id="PS51421">
    <property type="entry name" value="RAS"/>
    <property type="match status" value="1"/>
</dbReference>
<dbReference type="SMART" id="SM00174">
    <property type="entry name" value="RHO"/>
    <property type="match status" value="1"/>
</dbReference>
<name>A0ABR2JKA3_9EUKA</name>